<evidence type="ECO:0000313" key="1">
    <source>
        <dbReference type="EMBL" id="GAG33998.1"/>
    </source>
</evidence>
<comment type="caution">
    <text evidence="1">The sequence shown here is derived from an EMBL/GenBank/DDBJ whole genome shotgun (WGS) entry which is preliminary data.</text>
</comment>
<accession>X0XBI2</accession>
<proteinExistence type="predicted"/>
<name>X0XBI2_9ZZZZ</name>
<dbReference type="AlphaFoldDB" id="X0XBI2"/>
<gene>
    <name evidence="1" type="ORF">S01H1_74078</name>
</gene>
<reference evidence="1" key="1">
    <citation type="journal article" date="2014" name="Front. Microbiol.">
        <title>High frequency of phylogenetically diverse reductive dehalogenase-homologous genes in deep subseafloor sedimentary metagenomes.</title>
        <authorList>
            <person name="Kawai M."/>
            <person name="Futagami T."/>
            <person name="Toyoda A."/>
            <person name="Takaki Y."/>
            <person name="Nishi S."/>
            <person name="Hori S."/>
            <person name="Arai W."/>
            <person name="Tsubouchi T."/>
            <person name="Morono Y."/>
            <person name="Uchiyama I."/>
            <person name="Ito T."/>
            <person name="Fujiyama A."/>
            <person name="Inagaki F."/>
            <person name="Takami H."/>
        </authorList>
    </citation>
    <scope>NUCLEOTIDE SEQUENCE</scope>
    <source>
        <strain evidence="1">Expedition CK06-06</strain>
    </source>
</reference>
<protein>
    <submittedName>
        <fullName evidence="1">Uncharacterized protein</fullName>
    </submittedName>
</protein>
<sequence>MLRFNTSDFCQNSPETTAKSLANLKQNSGKSKLRDLDAPAPLRTADLMKSDIIEFATKWLKVSFEERLAQEVILRSLYGLPLDEAQVALYCKLTDNSEEVFE</sequence>
<dbReference type="EMBL" id="BARS01049530">
    <property type="protein sequence ID" value="GAG33998.1"/>
    <property type="molecule type" value="Genomic_DNA"/>
</dbReference>
<organism evidence="1">
    <name type="scientific">marine sediment metagenome</name>
    <dbReference type="NCBI Taxonomy" id="412755"/>
    <lineage>
        <taxon>unclassified sequences</taxon>
        <taxon>metagenomes</taxon>
        <taxon>ecological metagenomes</taxon>
    </lineage>
</organism>
<feature type="non-terminal residue" evidence="1">
    <location>
        <position position="102"/>
    </location>
</feature>